<dbReference type="CDD" id="cd01895">
    <property type="entry name" value="EngA2"/>
    <property type="match status" value="1"/>
</dbReference>
<feature type="region of interest" description="Disordered" evidence="6">
    <location>
        <begin position="621"/>
        <end position="655"/>
    </location>
</feature>
<feature type="compositionally biased region" description="Basic and acidic residues" evidence="6">
    <location>
        <begin position="636"/>
        <end position="655"/>
    </location>
</feature>
<feature type="non-terminal residue" evidence="9">
    <location>
        <position position="1"/>
    </location>
</feature>
<dbReference type="Pfam" id="PF01926">
    <property type="entry name" value="MMR_HSR1"/>
    <property type="match status" value="2"/>
</dbReference>
<dbReference type="PANTHER" id="PTHR43834">
    <property type="entry name" value="GTPASE DER"/>
    <property type="match status" value="1"/>
</dbReference>
<feature type="domain" description="G" evidence="7">
    <location>
        <begin position="351"/>
        <end position="474"/>
    </location>
</feature>
<evidence type="ECO:0000259" key="7">
    <source>
        <dbReference type="Pfam" id="PF01926"/>
    </source>
</evidence>
<feature type="domain" description="G" evidence="7">
    <location>
        <begin position="144"/>
        <end position="265"/>
    </location>
</feature>
<dbReference type="AlphaFoldDB" id="A0AAV6MAD5"/>
<comment type="similarity">
    <text evidence="1">Belongs to the TRAFAC class TrmE-Era-EngA-EngB-Septin-like GTPase superfamily. EngA (Der) GTPase family.</text>
</comment>
<gene>
    <name evidence="9" type="ORF">SDJN03_24921</name>
</gene>
<comment type="caution">
    <text evidence="9">The sequence shown here is derived from an EMBL/GenBank/DDBJ whole genome shotgun (WGS) entry which is preliminary data.</text>
</comment>
<dbReference type="PANTHER" id="PTHR43834:SF6">
    <property type="entry name" value="GTPASE DER"/>
    <property type="match status" value="1"/>
</dbReference>
<dbReference type="GO" id="GO:0005525">
    <property type="term" value="F:GTP binding"/>
    <property type="evidence" value="ECO:0007669"/>
    <property type="project" value="InterPro"/>
</dbReference>
<evidence type="ECO:0000313" key="10">
    <source>
        <dbReference type="Proteomes" id="UP000685013"/>
    </source>
</evidence>
<reference evidence="9 10" key="1">
    <citation type="journal article" date="2021" name="Hortic Res">
        <title>The domestication of Cucurbita argyrosperma as revealed by the genome of its wild relative.</title>
        <authorList>
            <person name="Barrera-Redondo J."/>
            <person name="Sanchez-de la Vega G."/>
            <person name="Aguirre-Liguori J.A."/>
            <person name="Castellanos-Morales G."/>
            <person name="Gutierrez-Guerrero Y.T."/>
            <person name="Aguirre-Dugua X."/>
            <person name="Aguirre-Planter E."/>
            <person name="Tenaillon M.I."/>
            <person name="Lira-Saade R."/>
            <person name="Eguiarte L.E."/>
        </authorList>
    </citation>
    <scope>NUCLEOTIDE SEQUENCE [LARGE SCALE GENOMIC DNA]</scope>
    <source>
        <strain evidence="9">JBR-2021</strain>
    </source>
</reference>
<dbReference type="Pfam" id="PF14714">
    <property type="entry name" value="KH_dom-like"/>
    <property type="match status" value="1"/>
</dbReference>
<evidence type="ECO:0000256" key="5">
    <source>
        <dbReference type="ARBA" id="ARBA00032345"/>
    </source>
</evidence>
<evidence type="ECO:0000256" key="2">
    <source>
        <dbReference type="ARBA" id="ARBA00020953"/>
    </source>
</evidence>
<dbReference type="NCBIfam" id="TIGR03594">
    <property type="entry name" value="GTPase_EngA"/>
    <property type="match status" value="1"/>
</dbReference>
<organism evidence="9 10">
    <name type="scientific">Cucurbita argyrosperma subsp. sororia</name>
    <dbReference type="NCBI Taxonomy" id="37648"/>
    <lineage>
        <taxon>Eukaryota</taxon>
        <taxon>Viridiplantae</taxon>
        <taxon>Streptophyta</taxon>
        <taxon>Embryophyta</taxon>
        <taxon>Tracheophyta</taxon>
        <taxon>Spermatophyta</taxon>
        <taxon>Magnoliopsida</taxon>
        <taxon>eudicotyledons</taxon>
        <taxon>Gunneridae</taxon>
        <taxon>Pentapetalae</taxon>
        <taxon>rosids</taxon>
        <taxon>fabids</taxon>
        <taxon>Cucurbitales</taxon>
        <taxon>Cucurbitaceae</taxon>
        <taxon>Cucurbiteae</taxon>
        <taxon>Cucurbita</taxon>
    </lineage>
</organism>
<feature type="domain" description="GTPase Der C-terminal KH-domain-like" evidence="8">
    <location>
        <begin position="538"/>
        <end position="617"/>
    </location>
</feature>
<evidence type="ECO:0000259" key="8">
    <source>
        <dbReference type="Pfam" id="PF14714"/>
    </source>
</evidence>
<keyword evidence="3" id="KW-0690">Ribosome biogenesis</keyword>
<evidence type="ECO:0000256" key="6">
    <source>
        <dbReference type="SAM" id="MobiDB-lite"/>
    </source>
</evidence>
<keyword evidence="4" id="KW-0677">Repeat</keyword>
<dbReference type="Proteomes" id="UP000685013">
    <property type="component" value="Chromosome 16"/>
</dbReference>
<dbReference type="InterPro" id="IPR005225">
    <property type="entry name" value="Small_GTP-bd"/>
</dbReference>
<evidence type="ECO:0000256" key="3">
    <source>
        <dbReference type="ARBA" id="ARBA00022517"/>
    </source>
</evidence>
<dbReference type="HAMAP" id="MF_00195">
    <property type="entry name" value="GTPase_Der"/>
    <property type="match status" value="1"/>
</dbReference>
<evidence type="ECO:0000256" key="1">
    <source>
        <dbReference type="ARBA" id="ARBA00008279"/>
    </source>
</evidence>
<evidence type="ECO:0000313" key="9">
    <source>
        <dbReference type="EMBL" id="KAG6577347.1"/>
    </source>
</evidence>
<protein>
    <recommendedName>
        <fullName evidence="2">GTPase Der</fullName>
    </recommendedName>
    <alternativeName>
        <fullName evidence="5">GTP-binding protein EngA</fullName>
    </alternativeName>
</protein>
<dbReference type="EMBL" id="JAGKQH010000016">
    <property type="protein sequence ID" value="KAG6577347.1"/>
    <property type="molecule type" value="Genomic_DNA"/>
</dbReference>
<proteinExistence type="inferred from homology"/>
<name>A0AAV6MAD5_9ROSI</name>
<dbReference type="CDD" id="cd01894">
    <property type="entry name" value="EngA1"/>
    <property type="match status" value="1"/>
</dbReference>
<sequence length="655" mass="72699">MSRLWFPLLSQRRRVIGNGVSGIVGRSRTTSFSCLLPNFLSGSVLCNGGHTPSNFSTLPEPLSEKCNHSFVKSGWNSGFSSTRLLLPLAAVHIARGFCGVSENGHSEKFLNDKARDGDVVANIVQAVHKNSVDFTKIPINMLPTVVLVGRPNVGKSALFNRFIRRREALVYNTPDDHVTRDIREGVAKLGDLRFVVLDSSGLETAVSSGSILERTAKMTEKVLLKCQLAIFLIDARAGLHPFDLEVGKWLRRHVPDINILVAMNKSESLIDCSGTLLAAGFEAERLGFGDPVPISAETGLGMHDLYLAIKPVLEKYMLKVINDNGGLDRFHQVTGSNEDEDTQDSKVQLQLAIVGRPNVGKSTLLNTLLQSDRVLVGPEAGLTRDSVRAQFEFEGRTIYLVDTAGWLHRTKEEKGPSSLSVMQSTKNLMRAHVVALVLDAEEIARERRSMKHAEVVIARRAVEEGRGLVIIVNKMDLMRGRKNSASYEKILEAVPEEVQTVIPQVTGIPVIFISALEGRGRLAVMRQVVETYEKWCLRLSTARLNRWLRKVMSRHSWKDQSAQPKVKYFTQVKARPPTFVAFVSGKTRLSDTDIRFLTKSLKEDFDLGGIPIRIMQRAVLKKTDDGGGKSNKHVSRTPERIKSDKRSPVVKEQTA</sequence>
<dbReference type="InterPro" id="IPR032859">
    <property type="entry name" value="KH_dom-like"/>
</dbReference>
<dbReference type="InterPro" id="IPR016484">
    <property type="entry name" value="GTPase_Der"/>
</dbReference>
<dbReference type="GO" id="GO:0042254">
    <property type="term" value="P:ribosome biogenesis"/>
    <property type="evidence" value="ECO:0007669"/>
    <property type="project" value="UniProtKB-KW"/>
</dbReference>
<accession>A0AAV6MAD5</accession>
<keyword evidence="10" id="KW-1185">Reference proteome</keyword>
<evidence type="ECO:0000256" key="4">
    <source>
        <dbReference type="ARBA" id="ARBA00022737"/>
    </source>
</evidence>
<dbReference type="NCBIfam" id="TIGR00231">
    <property type="entry name" value="small_GTP"/>
    <property type="match status" value="2"/>
</dbReference>
<dbReference type="InterPro" id="IPR006073">
    <property type="entry name" value="GTP-bd"/>
</dbReference>